<reference evidence="2" key="1">
    <citation type="submission" date="2016-10" db="EMBL/GenBank/DDBJ databases">
        <authorList>
            <person name="Varghese N."/>
            <person name="Submissions S."/>
        </authorList>
    </citation>
    <scope>NUCLEOTIDE SEQUENCE [LARGE SCALE GENOMIC DNA]</scope>
    <source>
        <strain evidence="2">CGMCC 1.9230</strain>
    </source>
</reference>
<organism evidence="1 2">
    <name type="scientific">Flavobacterium urumqiense</name>
    <dbReference type="NCBI Taxonomy" id="935224"/>
    <lineage>
        <taxon>Bacteria</taxon>
        <taxon>Pseudomonadati</taxon>
        <taxon>Bacteroidota</taxon>
        <taxon>Flavobacteriia</taxon>
        <taxon>Flavobacteriales</taxon>
        <taxon>Flavobacteriaceae</taxon>
        <taxon>Flavobacterium</taxon>
    </lineage>
</organism>
<dbReference type="EMBL" id="FNVP01000001">
    <property type="protein sequence ID" value="SEF43230.1"/>
    <property type="molecule type" value="Genomic_DNA"/>
</dbReference>
<sequence length="48" mass="5707">MYKDEYFESRDSYQVRNLNDVSIADRSGLNYDIVFQVGTILDGRTKQW</sequence>
<evidence type="ECO:0000313" key="1">
    <source>
        <dbReference type="EMBL" id="SEF43230.1"/>
    </source>
</evidence>
<evidence type="ECO:0000313" key="2">
    <source>
        <dbReference type="Proteomes" id="UP000236737"/>
    </source>
</evidence>
<gene>
    <name evidence="1" type="ORF">SAMN04488130_10175</name>
</gene>
<accession>A0A1H5RYB7</accession>
<name>A0A1H5RYB7_9FLAO</name>
<proteinExistence type="predicted"/>
<protein>
    <submittedName>
        <fullName evidence="1">Uncharacterized protein</fullName>
    </submittedName>
</protein>
<keyword evidence="2" id="KW-1185">Reference proteome</keyword>
<dbReference type="AlphaFoldDB" id="A0A1H5RYB7"/>
<dbReference type="Proteomes" id="UP000236737">
    <property type="component" value="Unassembled WGS sequence"/>
</dbReference>